<dbReference type="RefSeq" id="WP_005674683.1">
    <property type="nucleotide sequence ID" value="NZ_CP146288.1"/>
</dbReference>
<keyword evidence="4" id="KW-1185">Reference proteome</keyword>
<dbReference type="AlphaFoldDB" id="E7S003"/>
<dbReference type="Proteomes" id="UP000011021">
    <property type="component" value="Unassembled WGS sequence"/>
</dbReference>
<dbReference type="Gene3D" id="2.60.120.10">
    <property type="entry name" value="Jelly Rolls"/>
    <property type="match status" value="1"/>
</dbReference>
<evidence type="ECO:0000259" key="2">
    <source>
        <dbReference type="Pfam" id="PF07883"/>
    </source>
</evidence>
<evidence type="ECO:0000313" key="3">
    <source>
        <dbReference type="EMBL" id="EFV94152.1"/>
    </source>
</evidence>
<dbReference type="SUPFAM" id="SSF51182">
    <property type="entry name" value="RmlC-like cupins"/>
    <property type="match status" value="1"/>
</dbReference>
<sequence>MSATVQVPQILNISQYLKERPTEAVRTVLHQSTDMNLVLWQIPPQGSLPPHRHPSGEDIWLVLRGEADLIDDAAGSRRTIHAGESVVVGIEQTHGAINVGHEDCVLLSVIRPSAGFQPA</sequence>
<accession>E7S003</accession>
<dbReference type="Pfam" id="PF07883">
    <property type="entry name" value="Cupin_2"/>
    <property type="match status" value="1"/>
</dbReference>
<evidence type="ECO:0000313" key="4">
    <source>
        <dbReference type="Proteomes" id="UP000011021"/>
    </source>
</evidence>
<dbReference type="PANTHER" id="PTHR35848:SF6">
    <property type="entry name" value="CUPIN TYPE-2 DOMAIN-CONTAINING PROTEIN"/>
    <property type="match status" value="1"/>
</dbReference>
<feature type="domain" description="Cupin type-2" evidence="2">
    <location>
        <begin position="39"/>
        <end position="109"/>
    </location>
</feature>
<dbReference type="GO" id="GO:0046872">
    <property type="term" value="F:metal ion binding"/>
    <property type="evidence" value="ECO:0007669"/>
    <property type="project" value="UniProtKB-KW"/>
</dbReference>
<dbReference type="EMBL" id="AEQP01000022">
    <property type="protein sequence ID" value="EFV94152.1"/>
    <property type="molecule type" value="Genomic_DNA"/>
</dbReference>
<evidence type="ECO:0000256" key="1">
    <source>
        <dbReference type="ARBA" id="ARBA00022723"/>
    </source>
</evidence>
<proteinExistence type="predicted"/>
<dbReference type="HOGENOM" id="CLU_137371_0_0_4"/>
<dbReference type="eggNOG" id="COG0662">
    <property type="taxonomic scope" value="Bacteria"/>
</dbReference>
<gene>
    <name evidence="3" type="ORF">HMPREF0551_2267</name>
</gene>
<dbReference type="STRING" id="887898.HMPREF0551_2267"/>
<dbReference type="InterPro" id="IPR014710">
    <property type="entry name" value="RmlC-like_jellyroll"/>
</dbReference>
<dbReference type="InterPro" id="IPR051610">
    <property type="entry name" value="GPI/OXD"/>
</dbReference>
<name>E7S003_9BURK</name>
<keyword evidence="1" id="KW-0479">Metal-binding</keyword>
<organism evidence="3 4">
    <name type="scientific">Lautropia mirabilis ATCC 51599</name>
    <dbReference type="NCBI Taxonomy" id="887898"/>
    <lineage>
        <taxon>Bacteria</taxon>
        <taxon>Pseudomonadati</taxon>
        <taxon>Pseudomonadota</taxon>
        <taxon>Betaproteobacteria</taxon>
        <taxon>Burkholderiales</taxon>
        <taxon>Burkholderiaceae</taxon>
        <taxon>Lautropia</taxon>
    </lineage>
</organism>
<dbReference type="InterPro" id="IPR013096">
    <property type="entry name" value="Cupin_2"/>
</dbReference>
<comment type="caution">
    <text evidence="3">The sequence shown here is derived from an EMBL/GenBank/DDBJ whole genome shotgun (WGS) entry which is preliminary data.</text>
</comment>
<dbReference type="PANTHER" id="PTHR35848">
    <property type="entry name" value="OXALATE-BINDING PROTEIN"/>
    <property type="match status" value="1"/>
</dbReference>
<dbReference type="InterPro" id="IPR011051">
    <property type="entry name" value="RmlC_Cupin_sf"/>
</dbReference>
<reference evidence="3 4" key="1">
    <citation type="submission" date="2010-12" db="EMBL/GenBank/DDBJ databases">
        <authorList>
            <person name="Muzny D."/>
            <person name="Qin X."/>
            <person name="Deng J."/>
            <person name="Jiang H."/>
            <person name="Liu Y."/>
            <person name="Qu J."/>
            <person name="Song X.-Z."/>
            <person name="Zhang L."/>
            <person name="Thornton R."/>
            <person name="Coyle M."/>
            <person name="Francisco L."/>
            <person name="Jackson L."/>
            <person name="Javaid M."/>
            <person name="Korchina V."/>
            <person name="Kovar C."/>
            <person name="Mata R."/>
            <person name="Mathew T."/>
            <person name="Ngo R."/>
            <person name="Nguyen L."/>
            <person name="Nguyen N."/>
            <person name="Okwuonu G."/>
            <person name="Ongeri F."/>
            <person name="Pham C."/>
            <person name="Simmons D."/>
            <person name="Wilczek-Boney K."/>
            <person name="Hale W."/>
            <person name="Jakkamsetti A."/>
            <person name="Pham P."/>
            <person name="Ruth R."/>
            <person name="San Lucas F."/>
            <person name="Warren J."/>
            <person name="Zhang J."/>
            <person name="Zhao Z."/>
            <person name="Zhou C."/>
            <person name="Zhu D."/>
            <person name="Lee S."/>
            <person name="Bess C."/>
            <person name="Blankenburg K."/>
            <person name="Forbes L."/>
            <person name="Fu Q."/>
            <person name="Gubbala S."/>
            <person name="Hirani K."/>
            <person name="Jayaseelan J.C."/>
            <person name="Lara F."/>
            <person name="Munidasa M."/>
            <person name="Palculict T."/>
            <person name="Patil S."/>
            <person name="Pu L.-L."/>
            <person name="Saada N."/>
            <person name="Tang L."/>
            <person name="Weissenberger G."/>
            <person name="Zhu Y."/>
            <person name="Hemphill L."/>
            <person name="Shang Y."/>
            <person name="Youmans B."/>
            <person name="Ayvaz T."/>
            <person name="Ross M."/>
            <person name="Santibanez J."/>
            <person name="Aqrawi P."/>
            <person name="Gross S."/>
            <person name="Joshi V."/>
            <person name="Fowler G."/>
            <person name="Nazareth L."/>
            <person name="Reid J."/>
            <person name="Worley K."/>
            <person name="Petrosino J."/>
            <person name="Highlander S."/>
            <person name="Gibbs R."/>
        </authorList>
    </citation>
    <scope>NUCLEOTIDE SEQUENCE [LARGE SCALE GENOMIC DNA]</scope>
    <source>
        <strain evidence="3 4">ATCC 51599</strain>
    </source>
</reference>
<protein>
    <submittedName>
        <fullName evidence="3">Cupin domain protein</fullName>
    </submittedName>
</protein>